<protein>
    <submittedName>
        <fullName evidence="1">Uncharacterized protein</fullName>
    </submittedName>
</protein>
<sequence>MYGISSLLSTPMAIALSGQGDGVEGSRASRRTLYSARFDMDRSADFLAPLPTSLTWQETGEGGAMVFGASGGPLVLSVGTRAGAFIGVDCDLELLGSNEVPVSISVGFRESSGDEIAADPDRDLFPDGWTGGSQMRTIGPAPSGTTRCDVQFSFPDRFTSMTAGPVGIYGIELTEVLLGAPVGRSMMLGFGHS</sequence>
<evidence type="ECO:0000313" key="2">
    <source>
        <dbReference type="Proteomes" id="UP000239480"/>
    </source>
</evidence>
<proteinExistence type="predicted"/>
<dbReference type="EMBL" id="PVTD01000027">
    <property type="protein sequence ID" value="PRY19228.1"/>
    <property type="molecule type" value="Genomic_DNA"/>
</dbReference>
<comment type="caution">
    <text evidence="1">The sequence shown here is derived from an EMBL/GenBank/DDBJ whole genome shotgun (WGS) entry which is preliminary data.</text>
</comment>
<accession>A0A2T0RDI3</accession>
<organism evidence="1 2">
    <name type="scientific">Aliiruegeria haliotis</name>
    <dbReference type="NCBI Taxonomy" id="1280846"/>
    <lineage>
        <taxon>Bacteria</taxon>
        <taxon>Pseudomonadati</taxon>
        <taxon>Pseudomonadota</taxon>
        <taxon>Alphaproteobacteria</taxon>
        <taxon>Rhodobacterales</taxon>
        <taxon>Roseobacteraceae</taxon>
        <taxon>Aliiruegeria</taxon>
    </lineage>
</organism>
<reference evidence="1 2" key="1">
    <citation type="submission" date="2018-03" db="EMBL/GenBank/DDBJ databases">
        <title>Genomic Encyclopedia of Archaeal and Bacterial Type Strains, Phase II (KMG-II): from individual species to whole genera.</title>
        <authorList>
            <person name="Goeker M."/>
        </authorList>
    </citation>
    <scope>NUCLEOTIDE SEQUENCE [LARGE SCALE GENOMIC DNA]</scope>
    <source>
        <strain evidence="1 2">DSM 29328</strain>
    </source>
</reference>
<gene>
    <name evidence="1" type="ORF">CLV78_1277</name>
</gene>
<evidence type="ECO:0000313" key="1">
    <source>
        <dbReference type="EMBL" id="PRY19228.1"/>
    </source>
</evidence>
<dbReference type="Proteomes" id="UP000239480">
    <property type="component" value="Unassembled WGS sequence"/>
</dbReference>
<keyword evidence="2" id="KW-1185">Reference proteome</keyword>
<name>A0A2T0RDI3_9RHOB</name>
<dbReference type="AlphaFoldDB" id="A0A2T0RDI3"/>